<evidence type="ECO:0000256" key="12">
    <source>
        <dbReference type="ARBA" id="ARBA00042903"/>
    </source>
</evidence>
<evidence type="ECO:0000256" key="7">
    <source>
        <dbReference type="ARBA" id="ARBA00023157"/>
    </source>
</evidence>
<dbReference type="InterPro" id="IPR019770">
    <property type="entry name" value="TIF_eIF_4E_CS"/>
</dbReference>
<dbReference type="Pfam" id="PF01652">
    <property type="entry name" value="IF4E"/>
    <property type="match status" value="1"/>
</dbReference>
<gene>
    <name evidence="14" type="ORF">H0E87_018654</name>
</gene>
<keyword evidence="15" id="KW-1185">Reference proteome</keyword>
<keyword evidence="6 13" id="KW-0648">Protein biosynthesis</keyword>
<organism evidence="14 15">
    <name type="scientific">Populus deltoides</name>
    <name type="common">Eastern poplar</name>
    <name type="synonym">Eastern cottonwood</name>
    <dbReference type="NCBI Taxonomy" id="3696"/>
    <lineage>
        <taxon>Eukaryota</taxon>
        <taxon>Viridiplantae</taxon>
        <taxon>Streptophyta</taxon>
        <taxon>Embryophyta</taxon>
        <taxon>Tracheophyta</taxon>
        <taxon>Spermatophyta</taxon>
        <taxon>Magnoliopsida</taxon>
        <taxon>eudicotyledons</taxon>
        <taxon>Gunneridae</taxon>
        <taxon>Pentapetalae</taxon>
        <taxon>rosids</taxon>
        <taxon>fabids</taxon>
        <taxon>Malpighiales</taxon>
        <taxon>Salicaceae</taxon>
        <taxon>Saliceae</taxon>
        <taxon>Populus</taxon>
    </lineage>
</organism>
<dbReference type="GO" id="GO:0000340">
    <property type="term" value="F:RNA 7-methylguanosine cap binding"/>
    <property type="evidence" value="ECO:0007669"/>
    <property type="project" value="TreeGrafter"/>
</dbReference>
<evidence type="ECO:0000256" key="6">
    <source>
        <dbReference type="ARBA" id="ARBA00022917"/>
    </source>
</evidence>
<dbReference type="Gene3D" id="3.30.760.10">
    <property type="entry name" value="RNA Cap, Translation Initiation Factor Eif4e"/>
    <property type="match status" value="1"/>
</dbReference>
<dbReference type="GO" id="GO:0003743">
    <property type="term" value="F:translation initiation factor activity"/>
    <property type="evidence" value="ECO:0007669"/>
    <property type="project" value="UniProtKB-KW"/>
</dbReference>
<dbReference type="PROSITE" id="PS00813">
    <property type="entry name" value="IF4E"/>
    <property type="match status" value="1"/>
</dbReference>
<dbReference type="GO" id="GO:0016281">
    <property type="term" value="C:eukaryotic translation initiation factor 4F complex"/>
    <property type="evidence" value="ECO:0007669"/>
    <property type="project" value="TreeGrafter"/>
</dbReference>
<dbReference type="GO" id="GO:0051607">
    <property type="term" value="P:defense response to virus"/>
    <property type="evidence" value="ECO:0007669"/>
    <property type="project" value="UniProtKB-ARBA"/>
</dbReference>
<dbReference type="InterPro" id="IPR023398">
    <property type="entry name" value="TIF_eIF4e-like"/>
</dbReference>
<keyword evidence="7" id="KW-1015">Disulfide bond</keyword>
<evidence type="ECO:0000256" key="8">
    <source>
        <dbReference type="ARBA" id="ARBA00025991"/>
    </source>
</evidence>
<evidence type="ECO:0000256" key="2">
    <source>
        <dbReference type="ARBA" id="ARBA00022490"/>
    </source>
</evidence>
<accession>A0A8T2XRU7</accession>
<dbReference type="GO" id="GO:0006417">
    <property type="term" value="P:regulation of translation"/>
    <property type="evidence" value="ECO:0007669"/>
    <property type="project" value="UniProtKB-KW"/>
</dbReference>
<keyword evidence="2" id="KW-0963">Cytoplasm</keyword>
<evidence type="ECO:0000256" key="9">
    <source>
        <dbReference type="ARBA" id="ARBA00030245"/>
    </source>
</evidence>
<protein>
    <recommendedName>
        <fullName evidence="10">Eukaryotic translation initiation factor isoform 4E</fullName>
    </recommendedName>
    <alternativeName>
        <fullName evidence="11">eIF-(iso)4F 25 kDa subunit</fullName>
    </alternativeName>
    <alternativeName>
        <fullName evidence="12">eIF-(iso)4F p28 subunit</fullName>
    </alternativeName>
    <alternativeName>
        <fullName evidence="9">mRNA cap-binding protein</fullName>
    </alternativeName>
</protein>
<evidence type="ECO:0000256" key="5">
    <source>
        <dbReference type="ARBA" id="ARBA00022884"/>
    </source>
</evidence>
<evidence type="ECO:0000256" key="1">
    <source>
        <dbReference type="ARBA" id="ARBA00009860"/>
    </source>
</evidence>
<comment type="similarity">
    <text evidence="1 13">Belongs to the eukaryotic initiation factor 4E family.</text>
</comment>
<dbReference type="PANTHER" id="PTHR11960">
    <property type="entry name" value="EUKARYOTIC TRANSLATION INITIATION FACTOR 4E RELATED"/>
    <property type="match status" value="1"/>
</dbReference>
<keyword evidence="5 13" id="KW-0694">RNA-binding</keyword>
<dbReference type="PANTHER" id="PTHR11960:SF60">
    <property type="entry name" value="EUKARYOTIC TRANSLATION INITIATION FACTOR ISOFORM 4E-2"/>
    <property type="match status" value="1"/>
</dbReference>
<name>A0A8T2XRU7_POPDE</name>
<dbReference type="Proteomes" id="UP000807159">
    <property type="component" value="Chromosome 10"/>
</dbReference>
<evidence type="ECO:0000256" key="11">
    <source>
        <dbReference type="ARBA" id="ARBA00041627"/>
    </source>
</evidence>
<reference evidence="14" key="1">
    <citation type="journal article" date="2021" name="J. Hered.">
        <title>Genome Assembly of Salicaceae Populus deltoides (Eastern Cottonwood) I-69 Based on Nanopore Sequencing and Hi-C Technologies.</title>
        <authorList>
            <person name="Bai S."/>
            <person name="Wu H."/>
            <person name="Zhang J."/>
            <person name="Pan Z."/>
            <person name="Zhao W."/>
            <person name="Li Z."/>
            <person name="Tong C."/>
        </authorList>
    </citation>
    <scope>NUCLEOTIDE SEQUENCE</scope>
    <source>
        <tissue evidence="14">Leaf</tissue>
    </source>
</reference>
<evidence type="ECO:0000313" key="14">
    <source>
        <dbReference type="EMBL" id="KAH8495562.1"/>
    </source>
</evidence>
<dbReference type="InterPro" id="IPR001040">
    <property type="entry name" value="TIF_eIF_4E"/>
</dbReference>
<dbReference type="AlphaFoldDB" id="A0A8T2XRU7"/>
<dbReference type="EMBL" id="JACEGQ020000010">
    <property type="protein sequence ID" value="KAH8495562.1"/>
    <property type="molecule type" value="Genomic_DNA"/>
</dbReference>
<evidence type="ECO:0000313" key="15">
    <source>
        <dbReference type="Proteomes" id="UP000807159"/>
    </source>
</evidence>
<evidence type="ECO:0000256" key="13">
    <source>
        <dbReference type="RuleBase" id="RU004374"/>
    </source>
</evidence>
<keyword evidence="3 13" id="KW-0396">Initiation factor</keyword>
<proteinExistence type="inferred from homology"/>
<sequence length="273" mass="30788">MAAVTNEAAAASIEGSATEAIEKPLPHKLERKWTFWFDNQSKPNQGAAWGTSLRKIYSFDTVEEFWCLYEQIFKPSKLPGNADFHLFRAGIEPKWEDPVCATGGKWSVTSSGKANLDTMWLETLMALIGEQFDEADEICGVVASVRRQRQDKLALWTKTAANEAVQTLHVNGDLVYLGGRGYMIFLCRKKLMNVRLTRALLAVTIADFMIADLVSSQWVTSDHLGLFISRSNVVAPMSIGRKWKEVIDVTNKITYSFHDDSKRERNAKSRYNV</sequence>
<keyword evidence="4" id="KW-0810">Translation regulation</keyword>
<dbReference type="SUPFAM" id="SSF55418">
    <property type="entry name" value="eIF4e-like"/>
    <property type="match status" value="1"/>
</dbReference>
<comment type="caution">
    <text evidence="14">The sequence shown here is derived from an EMBL/GenBank/DDBJ whole genome shotgun (WGS) entry which is preliminary data.</text>
</comment>
<dbReference type="FunFam" id="3.30.760.10:FF:000003">
    <property type="entry name" value="Eukaryotic translation initiation factor 4E"/>
    <property type="match status" value="1"/>
</dbReference>
<comment type="subunit">
    <text evidence="8">EIF4F is a multi-subunit complex, the composition of which varies with external and internal environmental conditions. It is composed of at least EIF4A, EIF4E and EIF4G. EIF4E is also known to interact with other partners. In higher plants two isoforms of EIF4F have been identified, named isoform EIF4F and isoform EIF(iso)4F. Isoform EIF4F has subunits p220 and p26, whereas isoform EIF(iso)4F has subunits p82 and p28.</text>
</comment>
<evidence type="ECO:0000256" key="3">
    <source>
        <dbReference type="ARBA" id="ARBA00022540"/>
    </source>
</evidence>
<evidence type="ECO:0000256" key="4">
    <source>
        <dbReference type="ARBA" id="ARBA00022845"/>
    </source>
</evidence>
<evidence type="ECO:0000256" key="10">
    <source>
        <dbReference type="ARBA" id="ARBA00039832"/>
    </source>
</evidence>